<dbReference type="EMBL" id="KT897279">
    <property type="protein sequence ID" value="ALT05764.1"/>
    <property type="molecule type" value="Genomic_DNA"/>
</dbReference>
<name>A0A140C2R8_CLOBO</name>
<geneLocation type="plasmid" evidence="2">
    <name>pSWKR38E2</name>
</geneLocation>
<organism evidence="1">
    <name type="scientific">Clostridium botulinum</name>
    <dbReference type="NCBI Taxonomy" id="1491"/>
    <lineage>
        <taxon>Bacteria</taxon>
        <taxon>Bacillati</taxon>
        <taxon>Bacillota</taxon>
        <taxon>Clostridia</taxon>
        <taxon>Eubacteriales</taxon>
        <taxon>Clostridiaceae</taxon>
        <taxon>Clostridium</taxon>
    </lineage>
</organism>
<keyword evidence="1" id="KW-0614">Plasmid</keyword>
<reference evidence="1" key="1">
    <citation type="journal article" date="2016" name="Genome Biol. Evol.">
        <title>Evolution of chromosomal Clostridium botulinum type E neurotoxin gene clusters: evidence provided by their rare plasmid borne counterparts.</title>
        <authorList>
            <person name="Carter A.T."/>
            <person name="Austin J.W."/>
            <person name="Weedmark K.A."/>
            <person name="Peck M.W."/>
        </authorList>
    </citation>
    <scope>NUCLEOTIDE SEQUENCE</scope>
    <source>
        <strain evidence="3">FI1111E1</strain>
        <strain evidence="1">FWSKR40E1</strain>
        <strain evidence="2">SWKR38E2</strain>
        <plasmid evidence="3">pFI1111E1</plasmid>
        <plasmid evidence="1">pFWSKR40E1</plasmid>
        <plasmid evidence="2">pSWKR38E2</plasmid>
    </source>
</reference>
<evidence type="ECO:0000313" key="2">
    <source>
        <dbReference type="EMBL" id="ALT05764.1"/>
    </source>
</evidence>
<accession>A0A140C2R8</accession>
<sequence length="652" mass="77062">MIPTIVHEINKDKDRINKFIIDNIKIKEGIYLKIDIDNDFDINDFTDYLIVDSTCTFENAKGNVYIGNKGELIEYFKERDYRSWILNDNANKCLDIPDKKCLSTVYLTLGLKLEKIQYSNSDKKKFKSSEDAYAHLNETVTSKYINMSQIIQEKFKLSIMKRKFNFVDQNLNDYIEKAKSLNRKEEILIIDNYIKNNLDNIFKFVELQHLKAESKMKIFFYSSSNKINDTIENYRVEEQLYLACSLINKKDVEYIDGQLKGSLSLGYNNNKDKPFAKPKFMNFEFVNYYTFEEAADIKIAFDFMKVISDKNRAKVFGLNNIQSENQFTTDVDELTNIYDKSLIMKLHFKDKFIEEYDLKASAKKDLTAIYLEKVNCINYLNPNFEFKKKPQSKDRDIKPKSVFIIKELVAFMMFTWVSALDLYNDYHSYGVNGSVDLENRCNILFSKYKYVINDILCEKCLDEQSIICLKRISTEYIGAYIDSMSTFKNFKYGLTDLFNYKLNILNKVEKKECEEIMLLNIMREKEVELLSKEPKFIINSDEEFYYTLGQLAFYIESQSNGDIDFGVFKFYINNKRINLLKSYLTQQMEKYSHKIKLGNIRFKKIYSEVIDYTPKDDIRTFREIFYMGVCADNMLFKSNKKDTMEVSVDDQN</sequence>
<dbReference type="EMBL" id="KT897280">
    <property type="protein sequence ID" value="ALT05866.1"/>
    <property type="molecule type" value="Genomic_DNA"/>
</dbReference>
<geneLocation type="plasmid" evidence="3">
    <name>pFI1111E1</name>
</geneLocation>
<geneLocation type="plasmid" evidence="1">
    <name>pFWSKR40E1</name>
</geneLocation>
<dbReference type="AlphaFoldDB" id="A0A140C2R8"/>
<proteinExistence type="predicted"/>
<dbReference type="RefSeq" id="WP_172688203.1">
    <property type="nucleotide sequence ID" value="NZ_KT897278.1"/>
</dbReference>
<evidence type="ECO:0000313" key="1">
    <source>
        <dbReference type="EMBL" id="ALT05662.1"/>
    </source>
</evidence>
<evidence type="ECO:0000313" key="3">
    <source>
        <dbReference type="EMBL" id="ALT05866.1"/>
    </source>
</evidence>
<protein>
    <submittedName>
        <fullName evidence="1">CRISPR-associated protein</fullName>
    </submittedName>
</protein>
<dbReference type="EMBL" id="KT897278">
    <property type="protein sequence ID" value="ALT05662.1"/>
    <property type="molecule type" value="Genomic_DNA"/>
</dbReference>